<keyword evidence="2" id="KW-1185">Reference proteome</keyword>
<name>A0A859FE52_9BACI</name>
<dbReference type="KEGG" id="psua:FLK61_31090"/>
<protein>
    <submittedName>
        <fullName evidence="1">Uncharacterized protein</fullName>
    </submittedName>
</protein>
<sequence>MILSEKDKKIIISALKKEKRRLFTSQSKASDVQEVIDKIEQSRRNSKTNEVTPSKL</sequence>
<proteinExistence type="predicted"/>
<dbReference type="Proteomes" id="UP000318138">
    <property type="component" value="Chromosome"/>
</dbReference>
<evidence type="ECO:0000313" key="2">
    <source>
        <dbReference type="Proteomes" id="UP000318138"/>
    </source>
</evidence>
<dbReference type="EMBL" id="CP041372">
    <property type="protein sequence ID" value="QKS71161.1"/>
    <property type="molecule type" value="Genomic_DNA"/>
</dbReference>
<reference evidence="2" key="1">
    <citation type="submission" date="2019-07" db="EMBL/GenBank/DDBJ databases">
        <title>Bacillus alkalisoli sp. nov. isolated from saline soil.</title>
        <authorList>
            <person name="Sun J.-Q."/>
            <person name="Xu L."/>
        </authorList>
    </citation>
    <scope>NUCLEOTIDE SEQUENCE [LARGE SCALE GENOMIC DNA]</scope>
    <source>
        <strain evidence="2">M4U3P1</strain>
    </source>
</reference>
<dbReference type="AlphaFoldDB" id="A0A859FE52"/>
<evidence type="ECO:0000313" key="1">
    <source>
        <dbReference type="EMBL" id="QKS71161.1"/>
    </source>
</evidence>
<accession>A0A859FE52</accession>
<organism evidence="1 2">
    <name type="scientific">Paenalkalicoccus suaedae</name>
    <dbReference type="NCBI Taxonomy" id="2592382"/>
    <lineage>
        <taxon>Bacteria</taxon>
        <taxon>Bacillati</taxon>
        <taxon>Bacillota</taxon>
        <taxon>Bacilli</taxon>
        <taxon>Bacillales</taxon>
        <taxon>Bacillaceae</taxon>
        <taxon>Paenalkalicoccus</taxon>
    </lineage>
</organism>
<gene>
    <name evidence="1" type="ORF">FLK61_31090</name>
</gene>
<dbReference type="RefSeq" id="WP_176009197.1">
    <property type="nucleotide sequence ID" value="NZ_CP041372.2"/>
</dbReference>